<dbReference type="Proteomes" id="UP000580654">
    <property type="component" value="Unassembled WGS sequence"/>
</dbReference>
<protein>
    <submittedName>
        <fullName evidence="1">Uncharacterized protein</fullName>
    </submittedName>
</protein>
<dbReference type="AlphaFoldDB" id="A0A840XZD5"/>
<dbReference type="RefSeq" id="WP_184513833.1">
    <property type="nucleotide sequence ID" value="NZ_JACIJD010000002.1"/>
</dbReference>
<accession>A0A840XZD5</accession>
<reference evidence="1 2" key="1">
    <citation type="submission" date="2020-08" db="EMBL/GenBank/DDBJ databases">
        <title>Genomic Encyclopedia of Type Strains, Phase IV (KMG-IV): sequencing the most valuable type-strain genomes for metagenomic binning, comparative biology and taxonomic classification.</title>
        <authorList>
            <person name="Goeker M."/>
        </authorList>
    </citation>
    <scope>NUCLEOTIDE SEQUENCE [LARGE SCALE GENOMIC DNA]</scope>
    <source>
        <strain evidence="1 2">DSM 25622</strain>
    </source>
</reference>
<proteinExistence type="predicted"/>
<keyword evidence="2" id="KW-1185">Reference proteome</keyword>
<name>A0A840XZD5_9PROT</name>
<evidence type="ECO:0000313" key="1">
    <source>
        <dbReference type="EMBL" id="MBB5692660.1"/>
    </source>
</evidence>
<gene>
    <name evidence="1" type="ORF">FHS87_000675</name>
</gene>
<sequence length="213" mass="22407">MSYRDMNTLAHLPTRAAPQVFHEPTKHQRAGTVTPAAVVIVPVPRGRAEGLRALLFSLARSRGAGDVPMAAGALAVLVVSDHPDVRQIVESMAPELPFPLRIEPGPGDLPLALRLASDWAAALDAPGVPVLIAAPGAPVAPRWAHTLLSALRDGADLVTHRAGWTARLAGTPAEPLALSGRAQWVLERWAAEDGPGPSPLQRPERAGLRVVSV</sequence>
<organism evidence="1 2">
    <name type="scientific">Muricoccus pecuniae</name>
    <dbReference type="NCBI Taxonomy" id="693023"/>
    <lineage>
        <taxon>Bacteria</taxon>
        <taxon>Pseudomonadati</taxon>
        <taxon>Pseudomonadota</taxon>
        <taxon>Alphaproteobacteria</taxon>
        <taxon>Acetobacterales</taxon>
        <taxon>Roseomonadaceae</taxon>
        <taxon>Muricoccus</taxon>
    </lineage>
</organism>
<dbReference type="EMBL" id="JACIJD010000002">
    <property type="protein sequence ID" value="MBB5692660.1"/>
    <property type="molecule type" value="Genomic_DNA"/>
</dbReference>
<comment type="caution">
    <text evidence="1">The sequence shown here is derived from an EMBL/GenBank/DDBJ whole genome shotgun (WGS) entry which is preliminary data.</text>
</comment>
<evidence type="ECO:0000313" key="2">
    <source>
        <dbReference type="Proteomes" id="UP000580654"/>
    </source>
</evidence>